<evidence type="ECO:0000256" key="2">
    <source>
        <dbReference type="ARBA" id="ARBA00004496"/>
    </source>
</evidence>
<dbReference type="Gene3D" id="3.80.10.10">
    <property type="entry name" value="Ribonuclease Inhibitor"/>
    <property type="match status" value="1"/>
</dbReference>
<dbReference type="RefSeq" id="XP_033354668.1">
    <property type="nucleotide sequence ID" value="XM_033498777.1"/>
</dbReference>
<dbReference type="FunFam" id="3.80.10.10:FF:000052">
    <property type="entry name" value="Leucine rich repeat containing 6"/>
    <property type="match status" value="1"/>
</dbReference>
<dbReference type="GO" id="GO:0005737">
    <property type="term" value="C:cytoplasm"/>
    <property type="evidence" value="ECO:0007669"/>
    <property type="project" value="UniProtKB-SubCell"/>
</dbReference>
<evidence type="ECO:0000256" key="1">
    <source>
        <dbReference type="ARBA" id="ARBA00004138"/>
    </source>
</evidence>
<accession>A0A6J3KN59</accession>
<dbReference type="InterPro" id="IPR001611">
    <property type="entry name" value="Leu-rich_rpt"/>
</dbReference>
<dbReference type="PROSITE" id="PS51450">
    <property type="entry name" value="LRR"/>
    <property type="match status" value="3"/>
</dbReference>
<feature type="compositionally biased region" description="Basic and acidic residues" evidence="9">
    <location>
        <begin position="201"/>
        <end position="219"/>
    </location>
</feature>
<evidence type="ECO:0000256" key="9">
    <source>
        <dbReference type="SAM" id="MobiDB-lite"/>
    </source>
</evidence>
<dbReference type="KEGG" id="bvk:117236103"/>
<evidence type="ECO:0000256" key="5">
    <source>
        <dbReference type="ARBA" id="ARBA00022737"/>
    </source>
</evidence>
<dbReference type="SMART" id="SM00365">
    <property type="entry name" value="LRR_SD22"/>
    <property type="match status" value="3"/>
</dbReference>
<evidence type="ECO:0000313" key="12">
    <source>
        <dbReference type="RefSeq" id="XP_033354668.1"/>
    </source>
</evidence>
<keyword evidence="6" id="KW-0969">Cilium</keyword>
<sequence length="462" mass="54447">MSRITLDLLRKRSEHNEGEISTLEEIALHQENIEKIELIDRTCKHLKILLLQNNLISKIENLSKLKRLEYLNLALNNIETIENLQGLESLKKLDLTVNFIGDLRGIKTLRYNERLEQLFLVGNPCADYEGYREYSIATLTRLKELDGTPIDRSERIRALQRYAETEGEIVRSCARYKKIREAELLDYREQTAKSRANRKVVNAEEHRHEEEKKERADKDVNEEEEEEQEEEEDDEEEDESFWNRTSRHTPEERVAIAERFMRKEKRRNRQKDRSVEPRTTYRLKLFDPQGKPYNMNQPKVPFKLNEEQYSDRVVLEVALYKYLDTCHVDVDVHPEYVRVTIKGKVLQLTLPCEVSVKDSTARRNTTNGRLVVTMPRLNPLPTILPLYKQAIEEEPDRRRTTIERRSTTSVREYLEIGPSRASDLDFSRIVAEPLVDGQKENRWKPKDEKVCSDDDSEVPPLE</sequence>
<dbReference type="CTD" id="33130"/>
<feature type="region of interest" description="Disordered" evidence="9">
    <location>
        <begin position="438"/>
        <end position="462"/>
    </location>
</feature>
<dbReference type="CDD" id="cd00298">
    <property type="entry name" value="ACD_sHsps_p23-like"/>
    <property type="match status" value="1"/>
</dbReference>
<evidence type="ECO:0000256" key="4">
    <source>
        <dbReference type="ARBA" id="ARBA00022614"/>
    </source>
</evidence>
<feature type="domain" description="Dynein axonemal assembly factor 11-like CS" evidence="10">
    <location>
        <begin position="258"/>
        <end position="376"/>
    </location>
</feature>
<evidence type="ECO:0000256" key="8">
    <source>
        <dbReference type="ARBA" id="ARBA00049982"/>
    </source>
</evidence>
<dbReference type="GO" id="GO:0005929">
    <property type="term" value="C:cilium"/>
    <property type="evidence" value="ECO:0007669"/>
    <property type="project" value="UniProtKB-SubCell"/>
</dbReference>
<keyword evidence="7" id="KW-0966">Cell projection</keyword>
<reference evidence="12" key="1">
    <citation type="submission" date="2025-08" db="UniProtKB">
        <authorList>
            <consortium name="RefSeq"/>
        </authorList>
    </citation>
    <scope>IDENTIFICATION</scope>
    <source>
        <tissue evidence="12">Muscle</tissue>
    </source>
</reference>
<feature type="compositionally biased region" description="Acidic residues" evidence="9">
    <location>
        <begin position="453"/>
        <end position="462"/>
    </location>
</feature>
<gene>
    <name evidence="12" type="primary">LOC117236103</name>
</gene>
<dbReference type="InterPro" id="IPR056496">
    <property type="entry name" value="CS_DNAAF11_C"/>
</dbReference>
<feature type="region of interest" description="Disordered" evidence="9">
    <location>
        <begin position="193"/>
        <end position="278"/>
    </location>
</feature>
<keyword evidence="4" id="KW-0433">Leucine-rich repeat</keyword>
<dbReference type="GeneID" id="117236103"/>
<organism evidence="11 12">
    <name type="scientific">Bombus vosnesenskii</name>
    <dbReference type="NCBI Taxonomy" id="207650"/>
    <lineage>
        <taxon>Eukaryota</taxon>
        <taxon>Metazoa</taxon>
        <taxon>Ecdysozoa</taxon>
        <taxon>Arthropoda</taxon>
        <taxon>Hexapoda</taxon>
        <taxon>Insecta</taxon>
        <taxon>Pterygota</taxon>
        <taxon>Neoptera</taxon>
        <taxon>Endopterygota</taxon>
        <taxon>Hymenoptera</taxon>
        <taxon>Apocrita</taxon>
        <taxon>Aculeata</taxon>
        <taxon>Apoidea</taxon>
        <taxon>Anthophila</taxon>
        <taxon>Apidae</taxon>
        <taxon>Bombus</taxon>
        <taxon>Pyrobombus</taxon>
    </lineage>
</organism>
<evidence type="ECO:0000256" key="6">
    <source>
        <dbReference type="ARBA" id="ARBA00023069"/>
    </source>
</evidence>
<evidence type="ECO:0000256" key="3">
    <source>
        <dbReference type="ARBA" id="ARBA00022490"/>
    </source>
</evidence>
<evidence type="ECO:0000259" key="10">
    <source>
        <dbReference type="Pfam" id="PF23602"/>
    </source>
</evidence>
<keyword evidence="5" id="KW-0677">Repeat</keyword>
<keyword evidence="3" id="KW-0963">Cytoplasm</keyword>
<dbReference type="Proteomes" id="UP000504631">
    <property type="component" value="Unplaced"/>
</dbReference>
<dbReference type="AlphaFoldDB" id="A0A6J3KN59"/>
<dbReference type="InterPro" id="IPR032675">
    <property type="entry name" value="LRR_dom_sf"/>
</dbReference>
<feature type="compositionally biased region" description="Basic and acidic residues" evidence="9">
    <location>
        <begin position="438"/>
        <end position="452"/>
    </location>
</feature>
<feature type="compositionally biased region" description="Acidic residues" evidence="9">
    <location>
        <begin position="220"/>
        <end position="240"/>
    </location>
</feature>
<dbReference type="Pfam" id="PF14580">
    <property type="entry name" value="LRR_9"/>
    <property type="match status" value="1"/>
</dbReference>
<proteinExistence type="inferred from homology"/>
<protein>
    <submittedName>
        <fullName evidence="12">Protein tilB homolog</fullName>
    </submittedName>
</protein>
<feature type="compositionally biased region" description="Basic and acidic residues" evidence="9">
    <location>
        <begin position="248"/>
        <end position="261"/>
    </location>
</feature>
<dbReference type="GO" id="GO:0036158">
    <property type="term" value="P:outer dynein arm assembly"/>
    <property type="evidence" value="ECO:0007669"/>
    <property type="project" value="TreeGrafter"/>
</dbReference>
<dbReference type="Pfam" id="PF23602">
    <property type="entry name" value="CS_DNAAF11_C"/>
    <property type="match status" value="1"/>
</dbReference>
<evidence type="ECO:0000256" key="7">
    <source>
        <dbReference type="ARBA" id="ARBA00023273"/>
    </source>
</evidence>
<dbReference type="PANTHER" id="PTHR18849">
    <property type="entry name" value="LEUCINE RICH REPEAT PROTEIN"/>
    <property type="match status" value="1"/>
</dbReference>
<dbReference type="SUPFAM" id="SSF52058">
    <property type="entry name" value="L domain-like"/>
    <property type="match status" value="1"/>
</dbReference>
<keyword evidence="11" id="KW-1185">Reference proteome</keyword>
<name>A0A6J3KN59_9HYME</name>
<evidence type="ECO:0000313" key="11">
    <source>
        <dbReference type="Proteomes" id="UP000504631"/>
    </source>
</evidence>
<comment type="subcellular location">
    <subcellularLocation>
        <location evidence="1">Cell projection</location>
        <location evidence="1">Cilium</location>
    </subcellularLocation>
    <subcellularLocation>
        <location evidence="2">Cytoplasm</location>
    </subcellularLocation>
</comment>
<dbReference type="PANTHER" id="PTHR18849:SF0">
    <property type="entry name" value="CILIA- AND FLAGELLA-ASSOCIATED PROTEIN 410-RELATED"/>
    <property type="match status" value="1"/>
</dbReference>
<comment type="similarity">
    <text evidence="8">Belongs to the tilB family.</text>
</comment>